<evidence type="ECO:0000313" key="1">
    <source>
        <dbReference type="EMBL" id="MFC3928716.1"/>
    </source>
</evidence>
<dbReference type="RefSeq" id="WP_380427528.1">
    <property type="nucleotide sequence ID" value="NZ_JBHRZV010000051.1"/>
</dbReference>
<accession>A0ABV8CY14</accession>
<name>A0ABV8CY14_9STRE</name>
<organism evidence="1 2">
    <name type="scientific">Streptococcus caprae</name>
    <dbReference type="NCBI Taxonomy" id="1640501"/>
    <lineage>
        <taxon>Bacteria</taxon>
        <taxon>Bacillati</taxon>
        <taxon>Bacillota</taxon>
        <taxon>Bacilli</taxon>
        <taxon>Lactobacillales</taxon>
        <taxon>Streptococcaceae</taxon>
        <taxon>Streptococcus</taxon>
    </lineage>
</organism>
<sequence length="159" mass="17698">MKFFRNLIISAAAGAGFAYFLTSKKGQELKEKATEAYEDYKADPEAFQKSAKDKVAEYSASANKTFQEYKTKFESGELTTDDVLNTVKEKAAQAGEYVNKVVADVQDQFQGTEKAEPRDVTEPITEAEVEDIIIDYPEADLAEEEVLADEPEATEKESE</sequence>
<evidence type="ECO:0000313" key="2">
    <source>
        <dbReference type="Proteomes" id="UP001595807"/>
    </source>
</evidence>
<dbReference type="Proteomes" id="UP001595807">
    <property type="component" value="Unassembled WGS sequence"/>
</dbReference>
<reference evidence="2" key="1">
    <citation type="journal article" date="2019" name="Int. J. Syst. Evol. Microbiol.">
        <title>The Global Catalogue of Microorganisms (GCM) 10K type strain sequencing project: providing services to taxonomists for standard genome sequencing and annotation.</title>
        <authorList>
            <consortium name="The Broad Institute Genomics Platform"/>
            <consortium name="The Broad Institute Genome Sequencing Center for Infectious Disease"/>
            <person name="Wu L."/>
            <person name="Ma J."/>
        </authorList>
    </citation>
    <scope>NUCLEOTIDE SEQUENCE [LARGE SCALE GENOMIC DNA]</scope>
    <source>
        <strain evidence="2">CCUG 67170</strain>
    </source>
</reference>
<dbReference type="InterPro" id="IPR024623">
    <property type="entry name" value="YtxH"/>
</dbReference>
<protein>
    <submittedName>
        <fullName evidence="1">YtxH domain-containing protein</fullName>
    </submittedName>
</protein>
<dbReference type="EMBL" id="JBHRZV010000051">
    <property type="protein sequence ID" value="MFC3928716.1"/>
    <property type="molecule type" value="Genomic_DNA"/>
</dbReference>
<proteinExistence type="predicted"/>
<comment type="caution">
    <text evidence="1">The sequence shown here is derived from an EMBL/GenBank/DDBJ whole genome shotgun (WGS) entry which is preliminary data.</text>
</comment>
<keyword evidence="2" id="KW-1185">Reference proteome</keyword>
<dbReference type="Pfam" id="PF12732">
    <property type="entry name" value="YtxH"/>
    <property type="match status" value="1"/>
</dbReference>
<gene>
    <name evidence="1" type="ORF">ACFORF_09110</name>
</gene>